<organism evidence="8 9">
    <name type="scientific">Acetobacterium fimetarium</name>
    <dbReference type="NCBI Taxonomy" id="52691"/>
    <lineage>
        <taxon>Bacteria</taxon>
        <taxon>Bacillati</taxon>
        <taxon>Bacillota</taxon>
        <taxon>Clostridia</taxon>
        <taxon>Eubacteriales</taxon>
        <taxon>Eubacteriaceae</taxon>
        <taxon>Acetobacterium</taxon>
    </lineage>
</organism>
<accession>A0ABR6WY83</accession>
<feature type="transmembrane region" description="Helical" evidence="7">
    <location>
        <begin position="117"/>
        <end position="140"/>
    </location>
</feature>
<sequence length="485" mass="55050">MNENNIKNKAIYAGKWSLATEAAAKLVSPISNMVLARILSPEAFGVVAIATMIMSFADMFTDAGFQKYLIQHEFRDDEEKYQNTNVAFWTNLGISFFLWAIIILFRNPIATMVGNPGLGNVIAIACVQLLLTSFSSIQMALYRRDFDFKTLFLVRMVAICVPFTVTIPLALSGLSYWSIIIGSIVAQLTNAVILTIKSKWKPFLFYKIAILKEMFSFSIWSLIEAISIWATSWIDAFIIGSYFNSYYLGLYKTSQMMVNALMALVVSAIIPVLFSTLSRLQNDEINFRRTYFKMQRLVSVLVFPIGIGIYVYRDLATEIILGSQWREASEIMGIWALTSAVMIVLGHFCSEVYRAKGKPKLSFLAQVLHLVFLVPVIVISSKFGFWVLIYARSLVRMQFVLVHFLIMKFAMGFPILETIKNVFPTAISAIIMGILGYYLQQLNPSIIWRVFSIVICALFYFGMLSLFKDVRNEIVAFARRLIQRA</sequence>
<dbReference type="InterPro" id="IPR050833">
    <property type="entry name" value="Poly_Biosynth_Transport"/>
</dbReference>
<dbReference type="PANTHER" id="PTHR30250">
    <property type="entry name" value="PST FAMILY PREDICTED COLANIC ACID TRANSPORTER"/>
    <property type="match status" value="1"/>
</dbReference>
<evidence type="ECO:0000256" key="6">
    <source>
        <dbReference type="ARBA" id="ARBA00023136"/>
    </source>
</evidence>
<feature type="transmembrane region" description="Helical" evidence="7">
    <location>
        <begin position="217"/>
        <end position="243"/>
    </location>
</feature>
<dbReference type="PANTHER" id="PTHR30250:SF10">
    <property type="entry name" value="LIPOPOLYSACCHARIDE BIOSYNTHESIS PROTEIN WZXC"/>
    <property type="match status" value="1"/>
</dbReference>
<keyword evidence="5 7" id="KW-1133">Transmembrane helix</keyword>
<evidence type="ECO:0000256" key="3">
    <source>
        <dbReference type="ARBA" id="ARBA00022475"/>
    </source>
</evidence>
<evidence type="ECO:0000256" key="7">
    <source>
        <dbReference type="SAM" id="Phobius"/>
    </source>
</evidence>
<evidence type="ECO:0000256" key="1">
    <source>
        <dbReference type="ARBA" id="ARBA00004651"/>
    </source>
</evidence>
<dbReference type="RefSeq" id="WP_186843495.1">
    <property type="nucleotide sequence ID" value="NZ_WJBC01000038.1"/>
</dbReference>
<feature type="transmembrane region" description="Helical" evidence="7">
    <location>
        <begin position="86"/>
        <end position="105"/>
    </location>
</feature>
<feature type="transmembrane region" description="Helical" evidence="7">
    <location>
        <begin position="176"/>
        <end position="196"/>
    </location>
</feature>
<proteinExistence type="inferred from homology"/>
<keyword evidence="4 7" id="KW-0812">Transmembrane</keyword>
<feature type="transmembrane region" description="Helical" evidence="7">
    <location>
        <begin position="294"/>
        <end position="312"/>
    </location>
</feature>
<evidence type="ECO:0000313" key="9">
    <source>
        <dbReference type="Proteomes" id="UP000603234"/>
    </source>
</evidence>
<gene>
    <name evidence="8" type="ORF">GH808_14465</name>
</gene>
<keyword evidence="9" id="KW-1185">Reference proteome</keyword>
<feature type="transmembrane region" description="Helical" evidence="7">
    <location>
        <begin position="152"/>
        <end position="170"/>
    </location>
</feature>
<name>A0ABR6WY83_9FIRM</name>
<dbReference type="Pfam" id="PF13440">
    <property type="entry name" value="Polysacc_synt_3"/>
    <property type="match status" value="1"/>
</dbReference>
<comment type="caution">
    <text evidence="8">The sequence shown here is derived from an EMBL/GenBank/DDBJ whole genome shotgun (WGS) entry which is preliminary data.</text>
</comment>
<keyword evidence="6 7" id="KW-0472">Membrane</keyword>
<comment type="subcellular location">
    <subcellularLocation>
        <location evidence="1">Cell membrane</location>
        <topology evidence="1">Multi-pass membrane protein</topology>
    </subcellularLocation>
</comment>
<evidence type="ECO:0000256" key="5">
    <source>
        <dbReference type="ARBA" id="ARBA00022989"/>
    </source>
</evidence>
<dbReference type="CDD" id="cd13127">
    <property type="entry name" value="MATE_tuaB_like"/>
    <property type="match status" value="1"/>
</dbReference>
<dbReference type="EMBL" id="WJBC01000038">
    <property type="protein sequence ID" value="MBC3805610.1"/>
    <property type="molecule type" value="Genomic_DNA"/>
</dbReference>
<keyword evidence="3" id="KW-1003">Cell membrane</keyword>
<feature type="transmembrane region" description="Helical" evidence="7">
    <location>
        <begin position="255"/>
        <end position="274"/>
    </location>
</feature>
<evidence type="ECO:0000313" key="8">
    <source>
        <dbReference type="EMBL" id="MBC3805610.1"/>
    </source>
</evidence>
<reference evidence="8 9" key="1">
    <citation type="journal article" date="2020" name="mSystems">
        <title>Defining Genomic and Predicted Metabolic Features of the Acetobacterium Genus.</title>
        <authorList>
            <person name="Ross D.E."/>
            <person name="Marshall C.W."/>
            <person name="Gulliver D."/>
            <person name="May H.D."/>
            <person name="Norman R.S."/>
        </authorList>
    </citation>
    <scope>NUCLEOTIDE SEQUENCE [LARGE SCALE GENOMIC DNA]</scope>
    <source>
        <strain evidence="8 9">DSM 8238</strain>
    </source>
</reference>
<comment type="similarity">
    <text evidence="2">Belongs to the polysaccharide synthase family.</text>
</comment>
<feature type="transmembrane region" description="Helical" evidence="7">
    <location>
        <begin position="385"/>
        <end position="410"/>
    </location>
</feature>
<feature type="transmembrane region" description="Helical" evidence="7">
    <location>
        <begin position="446"/>
        <end position="467"/>
    </location>
</feature>
<dbReference type="Proteomes" id="UP000603234">
    <property type="component" value="Unassembled WGS sequence"/>
</dbReference>
<evidence type="ECO:0000256" key="4">
    <source>
        <dbReference type="ARBA" id="ARBA00022692"/>
    </source>
</evidence>
<feature type="transmembrane region" description="Helical" evidence="7">
    <location>
        <begin position="43"/>
        <end position="65"/>
    </location>
</feature>
<protein>
    <submittedName>
        <fullName evidence="8">Oligosaccharide flippase family protein</fullName>
    </submittedName>
</protein>
<feature type="transmembrane region" description="Helical" evidence="7">
    <location>
        <begin position="422"/>
        <end position="440"/>
    </location>
</feature>
<evidence type="ECO:0000256" key="2">
    <source>
        <dbReference type="ARBA" id="ARBA00007430"/>
    </source>
</evidence>
<feature type="transmembrane region" description="Helical" evidence="7">
    <location>
        <begin position="332"/>
        <end position="349"/>
    </location>
</feature>
<feature type="transmembrane region" description="Helical" evidence="7">
    <location>
        <begin position="361"/>
        <end position="379"/>
    </location>
</feature>